<gene>
    <name evidence="6" type="primary">LYS4_1</name>
    <name evidence="6" type="ORF">GJ744_000116</name>
</gene>
<dbReference type="GO" id="GO:0043436">
    <property type="term" value="P:oxoacid metabolic process"/>
    <property type="evidence" value="ECO:0007669"/>
    <property type="project" value="UniProtKB-ARBA"/>
</dbReference>
<dbReference type="EMBL" id="JAACFV010000001">
    <property type="protein sequence ID" value="KAF7514346.1"/>
    <property type="molecule type" value="Genomic_DNA"/>
</dbReference>
<keyword evidence="1" id="KW-0479">Metal-binding</keyword>
<keyword evidence="7" id="KW-1185">Reference proteome</keyword>
<evidence type="ECO:0000256" key="3">
    <source>
        <dbReference type="ARBA" id="ARBA00023014"/>
    </source>
</evidence>
<protein>
    <submittedName>
        <fullName evidence="6">Mitochondrial Homoaconitase</fullName>
    </submittedName>
</protein>
<dbReference type="GO" id="GO:0051536">
    <property type="term" value="F:iron-sulfur cluster binding"/>
    <property type="evidence" value="ECO:0007669"/>
    <property type="project" value="UniProtKB-KW"/>
</dbReference>
<dbReference type="InterPro" id="IPR001030">
    <property type="entry name" value="Acoase/IPM_deHydtase_lsu_aba"/>
</dbReference>
<evidence type="ECO:0000256" key="1">
    <source>
        <dbReference type="ARBA" id="ARBA00022723"/>
    </source>
</evidence>
<sequence length="76" mass="8344">MMCRTSLRRTSPKYRQIKEFAKQQGVGFYPAGRGIVHQIMVEKGYAWPGTLVVASDSHTNMYGAIACLATPIPGKA</sequence>
<keyword evidence="2" id="KW-0408">Iron</keyword>
<organism evidence="6 7">
    <name type="scientific">Endocarpon pusillum</name>
    <dbReference type="NCBI Taxonomy" id="364733"/>
    <lineage>
        <taxon>Eukaryota</taxon>
        <taxon>Fungi</taxon>
        <taxon>Dikarya</taxon>
        <taxon>Ascomycota</taxon>
        <taxon>Pezizomycotina</taxon>
        <taxon>Eurotiomycetes</taxon>
        <taxon>Chaetothyriomycetidae</taxon>
        <taxon>Verrucariales</taxon>
        <taxon>Verrucariaceae</taxon>
        <taxon>Endocarpon</taxon>
    </lineage>
</organism>
<dbReference type="AlphaFoldDB" id="A0A8H7EC25"/>
<keyword evidence="4" id="KW-0456">Lyase</keyword>
<dbReference type="OrthoDB" id="5424884at2759"/>
<dbReference type="GO" id="GO:0016829">
    <property type="term" value="F:lyase activity"/>
    <property type="evidence" value="ECO:0007669"/>
    <property type="project" value="UniProtKB-KW"/>
</dbReference>
<comment type="caution">
    <text evidence="6">The sequence shown here is derived from an EMBL/GenBank/DDBJ whole genome shotgun (WGS) entry which is preliminary data.</text>
</comment>
<reference evidence="6" key="1">
    <citation type="submission" date="2020-02" db="EMBL/GenBank/DDBJ databases">
        <authorList>
            <person name="Palmer J.M."/>
        </authorList>
    </citation>
    <scope>NUCLEOTIDE SEQUENCE</scope>
    <source>
        <strain evidence="6">EPUS1.4</strain>
        <tissue evidence="6">Thallus</tissue>
    </source>
</reference>
<proteinExistence type="predicted"/>
<name>A0A8H7EC25_9EURO</name>
<dbReference type="InterPro" id="IPR036008">
    <property type="entry name" value="Aconitase_4Fe-4S_dom"/>
</dbReference>
<dbReference type="InterPro" id="IPR050067">
    <property type="entry name" value="IPM_dehydratase_rel_enz"/>
</dbReference>
<dbReference type="Proteomes" id="UP000606974">
    <property type="component" value="Unassembled WGS sequence"/>
</dbReference>
<dbReference type="PANTHER" id="PTHR43822">
    <property type="entry name" value="HOMOACONITASE, MITOCHONDRIAL-RELATED"/>
    <property type="match status" value="1"/>
</dbReference>
<evidence type="ECO:0000259" key="5">
    <source>
        <dbReference type="Pfam" id="PF00330"/>
    </source>
</evidence>
<accession>A0A8H7EC25</accession>
<evidence type="ECO:0000256" key="2">
    <source>
        <dbReference type="ARBA" id="ARBA00023004"/>
    </source>
</evidence>
<keyword evidence="3" id="KW-0411">Iron-sulfur</keyword>
<dbReference type="InterPro" id="IPR015931">
    <property type="entry name" value="Acnase/IPM_dHydase_lsu_aba_1/3"/>
</dbReference>
<dbReference type="SUPFAM" id="SSF53732">
    <property type="entry name" value="Aconitase iron-sulfur domain"/>
    <property type="match status" value="1"/>
</dbReference>
<dbReference type="PANTHER" id="PTHR43822:SF2">
    <property type="entry name" value="HOMOACONITASE, MITOCHONDRIAL"/>
    <property type="match status" value="1"/>
</dbReference>
<evidence type="ECO:0000313" key="6">
    <source>
        <dbReference type="EMBL" id="KAF7514346.1"/>
    </source>
</evidence>
<dbReference type="GO" id="GO:0046872">
    <property type="term" value="F:metal ion binding"/>
    <property type="evidence" value="ECO:0007669"/>
    <property type="project" value="UniProtKB-KW"/>
</dbReference>
<dbReference type="Pfam" id="PF00330">
    <property type="entry name" value="Aconitase"/>
    <property type="match status" value="1"/>
</dbReference>
<feature type="domain" description="Aconitase/3-isopropylmalate dehydratase large subunit alpha/beta/alpha" evidence="5">
    <location>
        <begin position="6"/>
        <end position="74"/>
    </location>
</feature>
<evidence type="ECO:0000256" key="4">
    <source>
        <dbReference type="ARBA" id="ARBA00023239"/>
    </source>
</evidence>
<evidence type="ECO:0000313" key="7">
    <source>
        <dbReference type="Proteomes" id="UP000606974"/>
    </source>
</evidence>
<dbReference type="Gene3D" id="3.30.499.10">
    <property type="entry name" value="Aconitase, domain 3"/>
    <property type="match status" value="1"/>
</dbReference>